<protein>
    <recommendedName>
        <fullName evidence="3">Esterase</fullName>
    </recommendedName>
</protein>
<dbReference type="AlphaFoldDB" id="A9KJ14"/>
<proteinExistence type="predicted"/>
<evidence type="ECO:0008006" key="3">
    <source>
        <dbReference type="Google" id="ProtNLM"/>
    </source>
</evidence>
<dbReference type="InterPro" id="IPR029058">
    <property type="entry name" value="AB_hydrolase_fold"/>
</dbReference>
<dbReference type="HOGENOM" id="CLU_1123038_0_0_9"/>
<sequence length="247" mass="28304">MRWIQSQIQSSTLKMPIGFDVLLPESNKPMDTLYLLHNSNMEHSQWLRLGIESFFEHSNCALIMPQGNNSLFLNTKNNYNFFDFLTNELPSLCSTWFPLKNERTSRYISGIGTGGYTAILAAFAIPSFYHKAVAIEGQFDINSLYVNENGNDISKWLGDQETFKNSTINLWNPTSISINNLDTDITLITNELSNVYEQNLKLSNYLSKSHPNKIHFESLKSKQVMFHAMSKLSEIITDTLEEVTPWQ</sequence>
<evidence type="ECO:0000313" key="2">
    <source>
        <dbReference type="Proteomes" id="UP000000370"/>
    </source>
</evidence>
<dbReference type="Pfam" id="PF00756">
    <property type="entry name" value="Esterase"/>
    <property type="match status" value="1"/>
</dbReference>
<dbReference type="EMBL" id="CP000885">
    <property type="protein sequence ID" value="ABX41013.1"/>
    <property type="molecule type" value="Genomic_DNA"/>
</dbReference>
<evidence type="ECO:0000313" key="1">
    <source>
        <dbReference type="EMBL" id="ABX41013.1"/>
    </source>
</evidence>
<dbReference type="KEGG" id="cpy:Cphy_0626"/>
<dbReference type="SUPFAM" id="SSF53474">
    <property type="entry name" value="alpha/beta-Hydrolases"/>
    <property type="match status" value="1"/>
</dbReference>
<accession>A9KJ14</accession>
<name>A9KJ14_LACP7</name>
<dbReference type="eggNOG" id="COG0627">
    <property type="taxonomic scope" value="Bacteria"/>
</dbReference>
<reference evidence="2" key="1">
    <citation type="submission" date="2007-11" db="EMBL/GenBank/DDBJ databases">
        <title>Complete genome sequence of Clostridium phytofermentans ISDg.</title>
        <authorList>
            <person name="Leschine S.B."/>
            <person name="Warnick T.A."/>
            <person name="Blanchard J.L."/>
            <person name="Schnell D.J."/>
            <person name="Petit E.L."/>
            <person name="LaTouf W.G."/>
            <person name="Copeland A."/>
            <person name="Lucas S."/>
            <person name="Lapidus A."/>
            <person name="Barry K."/>
            <person name="Glavina del Rio T."/>
            <person name="Dalin E."/>
            <person name="Tice H."/>
            <person name="Pitluck S."/>
            <person name="Kiss H."/>
            <person name="Brettin T."/>
            <person name="Bruce D."/>
            <person name="Detter J.C."/>
            <person name="Han C."/>
            <person name="Kuske C."/>
            <person name="Schmutz J."/>
            <person name="Larimer F."/>
            <person name="Land M."/>
            <person name="Hauser L."/>
            <person name="Kyrpides N."/>
            <person name="Kim E.A."/>
            <person name="Richardson P."/>
        </authorList>
    </citation>
    <scope>NUCLEOTIDE SEQUENCE [LARGE SCALE GENOMIC DNA]</scope>
    <source>
        <strain evidence="2">ATCC 700394 / DSM 18823 / ISDg</strain>
    </source>
</reference>
<organism evidence="1 2">
    <name type="scientific">Lachnoclostridium phytofermentans (strain ATCC 700394 / DSM 18823 / ISDg)</name>
    <name type="common">Clostridium phytofermentans</name>
    <dbReference type="NCBI Taxonomy" id="357809"/>
    <lineage>
        <taxon>Bacteria</taxon>
        <taxon>Bacillati</taxon>
        <taxon>Bacillota</taxon>
        <taxon>Clostridia</taxon>
        <taxon>Lachnospirales</taxon>
        <taxon>Lachnospiraceae</taxon>
    </lineage>
</organism>
<dbReference type="RefSeq" id="WP_012198657.1">
    <property type="nucleotide sequence ID" value="NC_010001.1"/>
</dbReference>
<dbReference type="InterPro" id="IPR000801">
    <property type="entry name" value="Esterase-like"/>
</dbReference>
<keyword evidence="2" id="KW-1185">Reference proteome</keyword>
<dbReference type="OrthoDB" id="9803578at2"/>
<dbReference type="STRING" id="357809.Cphy_0626"/>
<dbReference type="Proteomes" id="UP000000370">
    <property type="component" value="Chromosome"/>
</dbReference>
<dbReference type="Gene3D" id="3.40.50.1820">
    <property type="entry name" value="alpha/beta hydrolase"/>
    <property type="match status" value="1"/>
</dbReference>
<gene>
    <name evidence="1" type="ordered locus">Cphy_0626</name>
</gene>